<dbReference type="GeneID" id="36550702"/>
<dbReference type="PANTHER" id="PTHR37534:SF17">
    <property type="entry name" value="ZN(2)-C6 FUNGAL-TYPE DOMAIN-CONTAINING PROTEIN"/>
    <property type="match status" value="1"/>
</dbReference>
<evidence type="ECO:0000256" key="5">
    <source>
        <dbReference type="ARBA" id="ARBA00023242"/>
    </source>
</evidence>
<name>A0A2I2FYC5_9EURO</name>
<evidence type="ECO:0000313" key="9">
    <source>
        <dbReference type="Proteomes" id="UP000234275"/>
    </source>
</evidence>
<dbReference type="Proteomes" id="UP000234275">
    <property type="component" value="Unassembled WGS sequence"/>
</dbReference>
<dbReference type="PANTHER" id="PTHR37534">
    <property type="entry name" value="TRANSCRIPTIONAL ACTIVATOR PROTEIN UGA3"/>
    <property type="match status" value="1"/>
</dbReference>
<dbReference type="Pfam" id="PF11951">
    <property type="entry name" value="Fungal_trans_2"/>
    <property type="match status" value="1"/>
</dbReference>
<comment type="subcellular location">
    <subcellularLocation>
        <location evidence="1">Nucleus</location>
    </subcellularLocation>
</comment>
<dbReference type="EMBL" id="MSFO01000007">
    <property type="protein sequence ID" value="PLB45639.1"/>
    <property type="molecule type" value="Genomic_DNA"/>
</dbReference>
<protein>
    <recommendedName>
        <fullName evidence="7">Zn(2)-C6 fungal-type domain-containing protein</fullName>
    </recommendedName>
</protein>
<dbReference type="SUPFAM" id="SSF57701">
    <property type="entry name" value="Zn2/Cys6 DNA-binding domain"/>
    <property type="match status" value="1"/>
</dbReference>
<dbReference type="PROSITE" id="PS50048">
    <property type="entry name" value="ZN2_CY6_FUNGAL_2"/>
    <property type="match status" value="1"/>
</dbReference>
<accession>A0A2I2FYC5</accession>
<evidence type="ECO:0000313" key="8">
    <source>
        <dbReference type="EMBL" id="PLB45639.1"/>
    </source>
</evidence>
<dbReference type="GO" id="GO:0000976">
    <property type="term" value="F:transcription cis-regulatory region binding"/>
    <property type="evidence" value="ECO:0007669"/>
    <property type="project" value="TreeGrafter"/>
</dbReference>
<reference evidence="8 9" key="1">
    <citation type="submission" date="2016-12" db="EMBL/GenBank/DDBJ databases">
        <title>The genomes of Aspergillus section Nigri reveals drivers in fungal speciation.</title>
        <authorList>
            <consortium name="DOE Joint Genome Institute"/>
            <person name="Vesth T.C."/>
            <person name="Nybo J."/>
            <person name="Theobald S."/>
            <person name="Brandl J."/>
            <person name="Frisvad J.C."/>
            <person name="Nielsen K.F."/>
            <person name="Lyhne E.K."/>
            <person name="Kogle M.E."/>
            <person name="Kuo A."/>
            <person name="Riley R."/>
            <person name="Clum A."/>
            <person name="Nolan M."/>
            <person name="Lipzen A."/>
            <person name="Salamov A."/>
            <person name="Henrissat B."/>
            <person name="Wiebenga A."/>
            <person name="De Vries R.P."/>
            <person name="Grigoriev I.V."/>
            <person name="Mortensen U.H."/>
            <person name="Andersen M.R."/>
            <person name="Baker S.E."/>
        </authorList>
    </citation>
    <scope>NUCLEOTIDE SEQUENCE [LARGE SCALE GENOMIC DNA]</scope>
    <source>
        <strain evidence="8 9">IBT 23096</strain>
    </source>
</reference>
<dbReference type="GO" id="GO:0008270">
    <property type="term" value="F:zinc ion binding"/>
    <property type="evidence" value="ECO:0007669"/>
    <property type="project" value="InterPro"/>
</dbReference>
<feature type="domain" description="Zn(2)-C6 fungal-type" evidence="7">
    <location>
        <begin position="57"/>
        <end position="85"/>
    </location>
</feature>
<evidence type="ECO:0000259" key="7">
    <source>
        <dbReference type="PROSITE" id="PS50048"/>
    </source>
</evidence>
<evidence type="ECO:0000256" key="6">
    <source>
        <dbReference type="SAM" id="MobiDB-lite"/>
    </source>
</evidence>
<dbReference type="GO" id="GO:0005634">
    <property type="term" value="C:nucleus"/>
    <property type="evidence" value="ECO:0007669"/>
    <property type="project" value="UniProtKB-SubCell"/>
</dbReference>
<keyword evidence="2" id="KW-0805">Transcription regulation</keyword>
<evidence type="ECO:0000256" key="3">
    <source>
        <dbReference type="ARBA" id="ARBA00023125"/>
    </source>
</evidence>
<gene>
    <name evidence="8" type="ORF">P170DRAFT_248289</name>
</gene>
<dbReference type="RefSeq" id="XP_024700941.1">
    <property type="nucleotide sequence ID" value="XM_024843003.1"/>
</dbReference>
<keyword evidence="9" id="KW-1185">Reference proteome</keyword>
<dbReference type="InterPro" id="IPR036864">
    <property type="entry name" value="Zn2-C6_fun-type_DNA-bd_sf"/>
</dbReference>
<feature type="region of interest" description="Disordered" evidence="6">
    <location>
        <begin position="106"/>
        <end position="126"/>
    </location>
</feature>
<keyword evidence="5" id="KW-0539">Nucleus</keyword>
<proteinExistence type="predicted"/>
<evidence type="ECO:0000256" key="2">
    <source>
        <dbReference type="ARBA" id="ARBA00023015"/>
    </source>
</evidence>
<dbReference type="Pfam" id="PF00172">
    <property type="entry name" value="Zn_clus"/>
    <property type="match status" value="1"/>
</dbReference>
<keyword evidence="4" id="KW-0804">Transcription</keyword>
<organism evidence="8 9">
    <name type="scientific">Aspergillus steynii IBT 23096</name>
    <dbReference type="NCBI Taxonomy" id="1392250"/>
    <lineage>
        <taxon>Eukaryota</taxon>
        <taxon>Fungi</taxon>
        <taxon>Dikarya</taxon>
        <taxon>Ascomycota</taxon>
        <taxon>Pezizomycotina</taxon>
        <taxon>Eurotiomycetes</taxon>
        <taxon>Eurotiomycetidae</taxon>
        <taxon>Eurotiales</taxon>
        <taxon>Aspergillaceae</taxon>
        <taxon>Aspergillus</taxon>
        <taxon>Aspergillus subgen. Circumdati</taxon>
    </lineage>
</organism>
<dbReference type="InterPro" id="IPR001138">
    <property type="entry name" value="Zn2Cys6_DnaBD"/>
</dbReference>
<sequence>MRGPGLDALVCSLFIFVCIFFHSLRLLPDHQYSTRESMKRNIRLNSLAPDRQVASRDCRLCTKRRIRCDRSIPGCRKCASRGLGCPGFDAVPLKWGQGVASRGKLAGRTLPVSPGGGSEEQDGLSGALSVRPRIDDDSGRGHDQDLCTWTNDGSRLWDFSTHLLDPMSGLDLVNRFSADVLVDNLLSHFHLEVASMLRWLDSSDNPWRSIILPLARRSNCLRLSILGLAAAHLSVTSAGGSTEEPAFLQANHSLREASLRILNTKIRYELDDGHATGARQDGSSLIEILATMLVLCYGEMLVPYSTNWALHLRACRAIIDRRNLRNRQRESQDPAARFLVMEVVDLETFVSVAPFTREQGSAITRYSPRLLEGHFWTFTPLLRDITAVERRRYGALQKGCEPPGMDMSTWRAKIDEAYAQTSEGATTILPGDEDTRRRFEALLRAHYYACFVYCYQALAPMFEARQVIDGYVGPILDEIQFLANGSARSFSQNVFFPLFIAGTEYGRDEHGQAMIQGLFMDLIISTGSWCNHAVLQFLRAYWARLDSQETWIQYARRNEQNLTPFLIF</sequence>
<dbReference type="OrthoDB" id="3251668at2759"/>
<dbReference type="AlphaFoldDB" id="A0A2I2FYC5"/>
<keyword evidence="3" id="KW-0238">DNA-binding</keyword>
<dbReference type="InterPro" id="IPR021858">
    <property type="entry name" value="Fun_TF"/>
</dbReference>
<comment type="caution">
    <text evidence="8">The sequence shown here is derived from an EMBL/GenBank/DDBJ whole genome shotgun (WGS) entry which is preliminary data.</text>
</comment>
<dbReference type="GO" id="GO:0000981">
    <property type="term" value="F:DNA-binding transcription factor activity, RNA polymerase II-specific"/>
    <property type="evidence" value="ECO:0007669"/>
    <property type="project" value="InterPro"/>
</dbReference>
<evidence type="ECO:0000256" key="1">
    <source>
        <dbReference type="ARBA" id="ARBA00004123"/>
    </source>
</evidence>
<dbReference type="VEuPathDB" id="FungiDB:P170DRAFT_248289"/>
<evidence type="ECO:0000256" key="4">
    <source>
        <dbReference type="ARBA" id="ARBA00023163"/>
    </source>
</evidence>
<dbReference type="GO" id="GO:0045944">
    <property type="term" value="P:positive regulation of transcription by RNA polymerase II"/>
    <property type="evidence" value="ECO:0007669"/>
    <property type="project" value="TreeGrafter"/>
</dbReference>